<protein>
    <submittedName>
        <fullName evidence="2">Uncharacterized protein</fullName>
    </submittedName>
</protein>
<organism evidence="2">
    <name type="scientific">Pseudogymnoascus destructans</name>
    <dbReference type="NCBI Taxonomy" id="655981"/>
    <lineage>
        <taxon>Eukaryota</taxon>
        <taxon>Fungi</taxon>
        <taxon>Dikarya</taxon>
        <taxon>Ascomycota</taxon>
        <taxon>Pezizomycotina</taxon>
        <taxon>Leotiomycetes</taxon>
        <taxon>Thelebolales</taxon>
        <taxon>Thelebolaceae</taxon>
        <taxon>Pseudogymnoascus</taxon>
    </lineage>
</organism>
<feature type="region of interest" description="Disordered" evidence="1">
    <location>
        <begin position="122"/>
        <end position="253"/>
    </location>
</feature>
<evidence type="ECO:0000313" key="2">
    <source>
        <dbReference type="EMBL" id="OAF55237.2"/>
    </source>
</evidence>
<dbReference type="Proteomes" id="UP000077154">
    <property type="component" value="Unassembled WGS sequence"/>
</dbReference>
<evidence type="ECO:0000256" key="1">
    <source>
        <dbReference type="SAM" id="MobiDB-lite"/>
    </source>
</evidence>
<proteinExistence type="predicted"/>
<accession>A0A176ZZG5</accession>
<sequence>MACVSLPPLDFLAIPSAPAATTSSEPVAVPKCNFLPLLIFNTHTLQLLGQPTFMAIGVSGAIDAIRPVSGNDVTAYTTILTLKLQTFLLKPEQNSVRSAFSFVKVASHRRRKLVGGPWHHRSHLAHATSHSQRAAPQERPLKNDPSRTTPQERPLKNDPSRTTPQERPLKNDPSRTTPQERPLKNDPSRTTPQERPLKNDPSRTTPQERPLKNDPSRTTPQERPLKNDPSRTTPQERPLTLPSIAPSRAGSPEAVPARSTALWFTHAVSGGEEARIREFGSQSPTIHSTIHSTIHNLKLIPHVESTPYLAYRCCSGFTALVPPPLHQKFPRATIQLFIVHGTDSYPTRGTPRMTHSRPDHRAMAPPRFRRLSTKWNWC</sequence>
<dbReference type="GeneID" id="36291195"/>
<reference evidence="2" key="1">
    <citation type="submission" date="2016-03" db="EMBL/GenBank/DDBJ databases">
        <title>Updated assembly of Pseudogymnoascus destructans, the fungus causing white-nose syndrome of bats.</title>
        <authorList>
            <person name="Palmer J.M."/>
            <person name="Drees K.P."/>
            <person name="Foster J.T."/>
            <person name="Lindner D.L."/>
        </authorList>
    </citation>
    <scope>NUCLEOTIDE SEQUENCE [LARGE SCALE GENOMIC DNA]</scope>
    <source>
        <strain evidence="2">20631-21</strain>
    </source>
</reference>
<name>A0A176ZZG5_9PEZI</name>
<dbReference type="AlphaFoldDB" id="A0A176ZZG5"/>
<dbReference type="RefSeq" id="XP_024320538.1">
    <property type="nucleotide sequence ID" value="XM_024471712.1"/>
</dbReference>
<dbReference type="EMBL" id="KV441410">
    <property type="protein sequence ID" value="OAF55237.2"/>
    <property type="molecule type" value="Genomic_DNA"/>
</dbReference>
<gene>
    <name evidence="2" type="ORF">VC83_08152</name>
</gene>